<feature type="transmembrane region" description="Helical" evidence="8">
    <location>
        <begin position="85"/>
        <end position="103"/>
    </location>
</feature>
<proteinExistence type="inferred from homology"/>
<accession>A0ABV6F442</accession>
<evidence type="ECO:0000313" key="10">
    <source>
        <dbReference type="Proteomes" id="UP001589766"/>
    </source>
</evidence>
<keyword evidence="4" id="KW-1003">Cell membrane</keyword>
<evidence type="ECO:0000313" key="9">
    <source>
        <dbReference type="EMBL" id="MFC0247895.1"/>
    </source>
</evidence>
<organism evidence="9 10">
    <name type="scientific">Citricoccus parietis</name>
    <dbReference type="NCBI Taxonomy" id="592307"/>
    <lineage>
        <taxon>Bacteria</taxon>
        <taxon>Bacillati</taxon>
        <taxon>Actinomycetota</taxon>
        <taxon>Actinomycetes</taxon>
        <taxon>Micrococcales</taxon>
        <taxon>Micrococcaceae</taxon>
        <taxon>Citricoccus</taxon>
    </lineage>
</organism>
<dbReference type="Gene3D" id="1.10.3470.10">
    <property type="entry name" value="ABC transporter involved in vitamin B12 uptake, BtuC"/>
    <property type="match status" value="1"/>
</dbReference>
<dbReference type="EMBL" id="JBHLWH010000014">
    <property type="protein sequence ID" value="MFC0247895.1"/>
    <property type="molecule type" value="Genomic_DNA"/>
</dbReference>
<evidence type="ECO:0000256" key="7">
    <source>
        <dbReference type="ARBA" id="ARBA00023136"/>
    </source>
</evidence>
<evidence type="ECO:0000256" key="3">
    <source>
        <dbReference type="ARBA" id="ARBA00022448"/>
    </source>
</evidence>
<dbReference type="PANTHER" id="PTHR30472">
    <property type="entry name" value="FERRIC ENTEROBACTIN TRANSPORT SYSTEM PERMEASE PROTEIN"/>
    <property type="match status" value="1"/>
</dbReference>
<dbReference type="InterPro" id="IPR000522">
    <property type="entry name" value="ABC_transptr_permease_BtuC"/>
</dbReference>
<dbReference type="Proteomes" id="UP001589766">
    <property type="component" value="Unassembled WGS sequence"/>
</dbReference>
<keyword evidence="5 8" id="KW-0812">Transmembrane</keyword>
<comment type="subcellular location">
    <subcellularLocation>
        <location evidence="1">Cell membrane</location>
        <topology evidence="1">Multi-pass membrane protein</topology>
    </subcellularLocation>
</comment>
<feature type="transmembrane region" description="Helical" evidence="8">
    <location>
        <begin position="28"/>
        <end position="48"/>
    </location>
</feature>
<evidence type="ECO:0000256" key="4">
    <source>
        <dbReference type="ARBA" id="ARBA00022475"/>
    </source>
</evidence>
<dbReference type="PANTHER" id="PTHR30472:SF24">
    <property type="entry name" value="FERRIC ENTEROBACTIN TRANSPORT SYSTEM PERMEASE PROTEIN FEPG"/>
    <property type="match status" value="1"/>
</dbReference>
<comment type="caution">
    <text evidence="9">The sequence shown here is derived from an EMBL/GenBank/DDBJ whole genome shotgun (WGS) entry which is preliminary data.</text>
</comment>
<feature type="transmembrane region" description="Helical" evidence="8">
    <location>
        <begin position="140"/>
        <end position="160"/>
    </location>
</feature>
<evidence type="ECO:0000256" key="8">
    <source>
        <dbReference type="SAM" id="Phobius"/>
    </source>
</evidence>
<evidence type="ECO:0000256" key="5">
    <source>
        <dbReference type="ARBA" id="ARBA00022692"/>
    </source>
</evidence>
<name>A0ABV6F442_9MICC</name>
<feature type="transmembrane region" description="Helical" evidence="8">
    <location>
        <begin position="209"/>
        <end position="229"/>
    </location>
</feature>
<keyword evidence="3" id="KW-0813">Transport</keyword>
<keyword evidence="6 8" id="KW-1133">Transmembrane helix</keyword>
<keyword evidence="7 8" id="KW-0472">Membrane</keyword>
<protein>
    <submittedName>
        <fullName evidence="9">FecCD family ABC transporter permease</fullName>
    </submittedName>
</protein>
<evidence type="ECO:0000256" key="1">
    <source>
        <dbReference type="ARBA" id="ARBA00004651"/>
    </source>
</evidence>
<dbReference type="InterPro" id="IPR037294">
    <property type="entry name" value="ABC_BtuC-like"/>
</dbReference>
<sequence>MSGLQARAGTPKGTLTIRRGRFSARASVRSVTTIAVISAGVVAFMVWATTLGSYAISAAELWGLVEGTAPQRVHTVVVEWRLPRIVAAVVFGIALGISGAVFQSLTRNPLGSPDIIGFASGAYTGVVVTLLLGATGYVAMGAGALIGGLLTALAVYLLAFRRGIQGFRLIIIGIALGAFLDGINTWFTAKVDVDLALHAAVWGAGSLGAVNWTSVGIGSAVLAVLLVVAPEAQRRMRRLELGDDAAAALGVPVEPTKLALILMGVAATALVTAAAGPIAFIALAAPQIARRLTGQGASVDLAGSAVVGAALLLGADLIALHAVPGVPLPTGAVTICIGGGYLVWLLVRESRRERSTA</sequence>
<gene>
    <name evidence="9" type="ORF">ACFFIO_05210</name>
</gene>
<dbReference type="RefSeq" id="WP_378040532.1">
    <property type="nucleotide sequence ID" value="NZ_JBHLWH010000014.1"/>
</dbReference>
<comment type="similarity">
    <text evidence="2">Belongs to the binding-protein-dependent transport system permease family. FecCD subfamily.</text>
</comment>
<feature type="transmembrane region" description="Helical" evidence="8">
    <location>
        <begin position="167"/>
        <end position="189"/>
    </location>
</feature>
<evidence type="ECO:0000256" key="6">
    <source>
        <dbReference type="ARBA" id="ARBA00022989"/>
    </source>
</evidence>
<dbReference type="Pfam" id="PF01032">
    <property type="entry name" value="FecCD"/>
    <property type="match status" value="1"/>
</dbReference>
<reference evidence="9 10" key="1">
    <citation type="submission" date="2024-09" db="EMBL/GenBank/DDBJ databases">
        <authorList>
            <person name="Sun Q."/>
            <person name="Mori K."/>
        </authorList>
    </citation>
    <scope>NUCLEOTIDE SEQUENCE [LARGE SCALE GENOMIC DNA]</scope>
    <source>
        <strain evidence="9 10">CCM 7609</strain>
    </source>
</reference>
<feature type="transmembrane region" description="Helical" evidence="8">
    <location>
        <begin position="115"/>
        <end position="134"/>
    </location>
</feature>
<dbReference type="CDD" id="cd06550">
    <property type="entry name" value="TM_ABC_iron-siderophores_like"/>
    <property type="match status" value="1"/>
</dbReference>
<keyword evidence="10" id="KW-1185">Reference proteome</keyword>
<evidence type="ECO:0000256" key="2">
    <source>
        <dbReference type="ARBA" id="ARBA00007935"/>
    </source>
</evidence>
<feature type="transmembrane region" description="Helical" evidence="8">
    <location>
        <begin position="326"/>
        <end position="347"/>
    </location>
</feature>
<dbReference type="SUPFAM" id="SSF81345">
    <property type="entry name" value="ABC transporter involved in vitamin B12 uptake, BtuC"/>
    <property type="match status" value="1"/>
</dbReference>